<protein>
    <submittedName>
        <fullName evidence="1">Uncharacterized protein</fullName>
    </submittedName>
</protein>
<accession>X1T2Z5</accession>
<dbReference type="EMBL" id="BARW01017163">
    <property type="protein sequence ID" value="GAI99568.1"/>
    <property type="molecule type" value="Genomic_DNA"/>
</dbReference>
<gene>
    <name evidence="1" type="ORF">S12H4_29711</name>
</gene>
<organism evidence="1">
    <name type="scientific">marine sediment metagenome</name>
    <dbReference type="NCBI Taxonomy" id="412755"/>
    <lineage>
        <taxon>unclassified sequences</taxon>
        <taxon>metagenomes</taxon>
        <taxon>ecological metagenomes</taxon>
    </lineage>
</organism>
<feature type="non-terminal residue" evidence="1">
    <location>
        <position position="1"/>
    </location>
</feature>
<sequence>VLWVKDGKMAIQRLVESNINLSSISIQRATLEEAYLNMIED</sequence>
<name>X1T2Z5_9ZZZZ</name>
<proteinExistence type="predicted"/>
<evidence type="ECO:0000313" key="1">
    <source>
        <dbReference type="EMBL" id="GAI99568.1"/>
    </source>
</evidence>
<comment type="caution">
    <text evidence="1">The sequence shown here is derived from an EMBL/GenBank/DDBJ whole genome shotgun (WGS) entry which is preliminary data.</text>
</comment>
<reference evidence="1" key="1">
    <citation type="journal article" date="2014" name="Front. Microbiol.">
        <title>High frequency of phylogenetically diverse reductive dehalogenase-homologous genes in deep subseafloor sedimentary metagenomes.</title>
        <authorList>
            <person name="Kawai M."/>
            <person name="Futagami T."/>
            <person name="Toyoda A."/>
            <person name="Takaki Y."/>
            <person name="Nishi S."/>
            <person name="Hori S."/>
            <person name="Arai W."/>
            <person name="Tsubouchi T."/>
            <person name="Morono Y."/>
            <person name="Uchiyama I."/>
            <person name="Ito T."/>
            <person name="Fujiyama A."/>
            <person name="Inagaki F."/>
            <person name="Takami H."/>
        </authorList>
    </citation>
    <scope>NUCLEOTIDE SEQUENCE</scope>
    <source>
        <strain evidence="1">Expedition CK06-06</strain>
    </source>
</reference>
<dbReference type="AlphaFoldDB" id="X1T2Z5"/>